<evidence type="ECO:0000259" key="7">
    <source>
        <dbReference type="Pfam" id="PF10568"/>
    </source>
</evidence>
<dbReference type="GO" id="GO:0015031">
    <property type="term" value="P:protein transport"/>
    <property type="evidence" value="ECO:0007669"/>
    <property type="project" value="UniProtKB-KW"/>
</dbReference>
<comment type="caution">
    <text evidence="8">The sequence shown here is derived from an EMBL/GenBank/DDBJ whole genome shotgun (WGS) entry which is preliminary data.</text>
</comment>
<dbReference type="GO" id="GO:0001401">
    <property type="term" value="C:SAM complex"/>
    <property type="evidence" value="ECO:0007669"/>
    <property type="project" value="InterPro"/>
</dbReference>
<evidence type="ECO:0000256" key="6">
    <source>
        <dbReference type="ARBA" id="ARBA00023136"/>
    </source>
</evidence>
<evidence type="ECO:0000313" key="8">
    <source>
        <dbReference type="EMBL" id="CDO54360.1"/>
    </source>
</evidence>
<accession>A0A0J9XAZ8</accession>
<keyword evidence="4" id="KW-0653">Protein transport</keyword>
<name>A0A0J9XAZ8_GEOCN</name>
<dbReference type="OrthoDB" id="5835136at2759"/>
<dbReference type="GO" id="GO:0007005">
    <property type="term" value="P:mitochondrion organization"/>
    <property type="evidence" value="ECO:0007669"/>
    <property type="project" value="TreeGrafter"/>
</dbReference>
<reference evidence="8" key="1">
    <citation type="submission" date="2014-03" db="EMBL/GenBank/DDBJ databases">
        <authorList>
            <person name="Casaregola S."/>
        </authorList>
    </citation>
    <scope>NUCLEOTIDE SEQUENCE [LARGE SCALE GENOMIC DNA]</scope>
    <source>
        <strain evidence="8">CLIB 918</strain>
    </source>
</reference>
<evidence type="ECO:0000256" key="2">
    <source>
        <dbReference type="ARBA" id="ARBA00022448"/>
    </source>
</evidence>
<keyword evidence="6" id="KW-0472">Membrane</keyword>
<dbReference type="PANTHER" id="PTHR12289">
    <property type="entry name" value="METAXIN RELATED"/>
    <property type="match status" value="1"/>
</dbReference>
<sequence>MTEQNILELHVWGTHDSEKLPSFSPDSLAAIWYIQSVLGNDAGVDNSEYKLVVKGSSNTAISSTGALPALRHEGKVYGGYIGIVRYLKSIGLDLDADSRRDYATITSGLNYVDTQLAVISQYMLYAQPENYDGFTRPVISKLIPFPMQYRVPLHQKDIAVRQCAAVGLLTASGANQKASPDTAERYPSLSKLQEQLEAARRKSALFMGRARDNMRVLAYCHEVLDTLLANKLVDPTLSAEELEKRGGKLDSVELLVAAHLRVQTLDELPVQVVASLLKNEYVELWQYLSAVWLKLNASEVEVVAAAPEDVPNLTNYVKSFFY</sequence>
<feature type="domain" description="Mitochondrial outer membrane transport complex Sam37/metaxin N-terminal" evidence="7">
    <location>
        <begin position="27"/>
        <end position="155"/>
    </location>
</feature>
<dbReference type="AlphaFoldDB" id="A0A0J9XAZ8"/>
<evidence type="ECO:0000256" key="3">
    <source>
        <dbReference type="ARBA" id="ARBA00022787"/>
    </source>
</evidence>
<evidence type="ECO:0000313" key="9">
    <source>
        <dbReference type="Proteomes" id="UP000242525"/>
    </source>
</evidence>
<dbReference type="EMBL" id="CCBN010000007">
    <property type="protein sequence ID" value="CDO54360.1"/>
    <property type="molecule type" value="Genomic_DNA"/>
</dbReference>
<comment type="subcellular location">
    <subcellularLocation>
        <location evidence="1">Mitochondrion outer membrane</location>
    </subcellularLocation>
</comment>
<gene>
    <name evidence="8" type="ORF">BN980_GECA07s03519g</name>
</gene>
<evidence type="ECO:0000256" key="1">
    <source>
        <dbReference type="ARBA" id="ARBA00004294"/>
    </source>
</evidence>
<evidence type="ECO:0000256" key="4">
    <source>
        <dbReference type="ARBA" id="ARBA00022927"/>
    </source>
</evidence>
<dbReference type="InterPro" id="IPR019564">
    <property type="entry name" value="Sam37/metaxin_N"/>
</dbReference>
<keyword evidence="5" id="KW-0496">Mitochondrion</keyword>
<organism evidence="8 9">
    <name type="scientific">Geotrichum candidum</name>
    <name type="common">Oospora lactis</name>
    <name type="synonym">Dipodascus geotrichum</name>
    <dbReference type="NCBI Taxonomy" id="1173061"/>
    <lineage>
        <taxon>Eukaryota</taxon>
        <taxon>Fungi</taxon>
        <taxon>Dikarya</taxon>
        <taxon>Ascomycota</taxon>
        <taxon>Saccharomycotina</taxon>
        <taxon>Dipodascomycetes</taxon>
        <taxon>Dipodascales</taxon>
        <taxon>Dipodascaceae</taxon>
        <taxon>Geotrichum</taxon>
    </lineage>
</organism>
<keyword evidence="2" id="KW-0813">Transport</keyword>
<keyword evidence="3" id="KW-1000">Mitochondrion outer membrane</keyword>
<dbReference type="Proteomes" id="UP000242525">
    <property type="component" value="Unassembled WGS sequence"/>
</dbReference>
<evidence type="ECO:0000256" key="5">
    <source>
        <dbReference type="ARBA" id="ARBA00023128"/>
    </source>
</evidence>
<protein>
    <submittedName>
        <fullName evidence="8">Similar to Saccharomyces cerevisiae YMR060C SAM37 Component of the Sorting and Assembly Machinery (SAM or TOB complex) of the mitochondrial outer membrane</fullName>
    </submittedName>
</protein>
<dbReference type="PANTHER" id="PTHR12289:SF41">
    <property type="entry name" value="FAILED AXON CONNECTIONS-RELATED"/>
    <property type="match status" value="1"/>
</dbReference>
<dbReference type="STRING" id="1173061.A0A0J9XAZ8"/>
<proteinExistence type="predicted"/>
<dbReference type="Pfam" id="PF10568">
    <property type="entry name" value="Tom37"/>
    <property type="match status" value="1"/>
</dbReference>
<dbReference type="InterPro" id="IPR050931">
    <property type="entry name" value="Mito_Protein_Transport_Metaxin"/>
</dbReference>
<keyword evidence="9" id="KW-1185">Reference proteome</keyword>